<name>A0A8T7M2Z7_9CHLR</name>
<dbReference type="Gene3D" id="3.40.30.10">
    <property type="entry name" value="Glutaredoxin"/>
    <property type="match status" value="1"/>
</dbReference>
<dbReference type="PROSITE" id="PS51354">
    <property type="entry name" value="GLUTAREDOXIN_2"/>
    <property type="match status" value="1"/>
</dbReference>
<evidence type="ECO:0000313" key="3">
    <source>
        <dbReference type="Proteomes" id="UP000521676"/>
    </source>
</evidence>
<dbReference type="EMBL" id="JACATZ010000001">
    <property type="protein sequence ID" value="NWJ45115.1"/>
    <property type="molecule type" value="Genomic_DNA"/>
</dbReference>
<keyword evidence="4" id="KW-1185">Reference proteome</keyword>
<sequence length="94" mass="10823">MKNSHKIVLYSKPGCHLCEDAKEALNSLSGEFDFILEEFDINEDSTLYERYKYTIPVMVVDGKIELEARINASKIRRAFNDGYGPTYRILKTKA</sequence>
<evidence type="ECO:0000313" key="2">
    <source>
        <dbReference type="EMBL" id="WJW66994.1"/>
    </source>
</evidence>
<accession>A0A8T7M2Z7</accession>
<evidence type="ECO:0000313" key="4">
    <source>
        <dbReference type="Proteomes" id="UP001431572"/>
    </source>
</evidence>
<protein>
    <submittedName>
        <fullName evidence="1">Glutaredoxin family protein</fullName>
    </submittedName>
</protein>
<dbReference type="InterPro" id="IPR036249">
    <property type="entry name" value="Thioredoxin-like_sf"/>
</dbReference>
<dbReference type="Proteomes" id="UP000521676">
    <property type="component" value="Unassembled WGS sequence"/>
</dbReference>
<dbReference type="SUPFAM" id="SSF52833">
    <property type="entry name" value="Thioredoxin-like"/>
    <property type="match status" value="1"/>
</dbReference>
<reference evidence="1 3" key="1">
    <citation type="submission" date="2020-06" db="EMBL/GenBank/DDBJ databases">
        <title>Anoxygenic phototrophic Chloroflexota member uses a Type I reaction center.</title>
        <authorList>
            <person name="Tsuji J.M."/>
            <person name="Shaw N.A."/>
            <person name="Nagashima S."/>
            <person name="Venkiteswaran J."/>
            <person name="Schiff S.L."/>
            <person name="Hanada S."/>
            <person name="Tank M."/>
            <person name="Neufeld J.D."/>
        </authorList>
    </citation>
    <scope>NUCLEOTIDE SEQUENCE [LARGE SCALE GENOMIC DNA]</scope>
    <source>
        <strain evidence="1">L227-S17</strain>
    </source>
</reference>
<gene>
    <name evidence="1" type="ORF">HXX08_04470</name>
    <name evidence="2" type="ORF">OZ401_000242</name>
</gene>
<dbReference type="AlphaFoldDB" id="A0A8T7M2Z7"/>
<evidence type="ECO:0000313" key="1">
    <source>
        <dbReference type="EMBL" id="NWJ45115.1"/>
    </source>
</evidence>
<dbReference type="Pfam" id="PF05768">
    <property type="entry name" value="Glrx-like"/>
    <property type="match status" value="1"/>
</dbReference>
<proteinExistence type="predicted"/>
<dbReference type="RefSeq" id="WP_341468889.1">
    <property type="nucleotide sequence ID" value="NZ_CP128399.1"/>
</dbReference>
<dbReference type="PANTHER" id="PTHR33558">
    <property type="entry name" value="GLUTAREDOXIN-LIKE PROTEIN C5ORF63 HOMOLOG"/>
    <property type="match status" value="1"/>
</dbReference>
<dbReference type="InterPro" id="IPR052565">
    <property type="entry name" value="Glutaredoxin-like_YDR286C"/>
</dbReference>
<dbReference type="EMBL" id="CP128399">
    <property type="protein sequence ID" value="WJW66994.1"/>
    <property type="molecule type" value="Genomic_DNA"/>
</dbReference>
<dbReference type="Proteomes" id="UP001431572">
    <property type="component" value="Chromosome 1"/>
</dbReference>
<dbReference type="CDD" id="cd02976">
    <property type="entry name" value="NrdH"/>
    <property type="match status" value="1"/>
</dbReference>
<organism evidence="1 3">
    <name type="scientific">Candidatus Chlorohelix allophototropha</name>
    <dbReference type="NCBI Taxonomy" id="3003348"/>
    <lineage>
        <taxon>Bacteria</taxon>
        <taxon>Bacillati</taxon>
        <taxon>Chloroflexota</taxon>
        <taxon>Chloroflexia</taxon>
        <taxon>Candidatus Chloroheliales</taxon>
        <taxon>Candidatus Chloroheliaceae</taxon>
        <taxon>Candidatus Chlorohelix</taxon>
    </lineage>
</organism>
<dbReference type="PANTHER" id="PTHR33558:SF1">
    <property type="entry name" value="GLUTAREDOXIN-LIKE PROTEIN C5ORF63 HOMOLOG"/>
    <property type="match status" value="1"/>
</dbReference>
<reference evidence="2" key="2">
    <citation type="journal article" date="2024" name="Nature">
        <title>Anoxygenic phototroph of the Chloroflexota uses a type I reaction centre.</title>
        <authorList>
            <person name="Tsuji J.M."/>
            <person name="Shaw N.A."/>
            <person name="Nagashima S."/>
            <person name="Venkiteswaran J.J."/>
            <person name="Schiff S.L."/>
            <person name="Watanabe T."/>
            <person name="Fukui M."/>
            <person name="Hanada S."/>
            <person name="Tank M."/>
            <person name="Neufeld J.D."/>
        </authorList>
    </citation>
    <scope>NUCLEOTIDE SEQUENCE</scope>
    <source>
        <strain evidence="2">L227-S17</strain>
    </source>
</reference>
<dbReference type="InterPro" id="IPR008554">
    <property type="entry name" value="Glutaredoxin-like"/>
</dbReference>